<accession>A0A4Q7MQU1</accession>
<dbReference type="SUPFAM" id="SSF88946">
    <property type="entry name" value="Sigma2 domain of RNA polymerase sigma factors"/>
    <property type="match status" value="1"/>
</dbReference>
<evidence type="ECO:0000256" key="1">
    <source>
        <dbReference type="ARBA" id="ARBA00010641"/>
    </source>
</evidence>
<dbReference type="Pfam" id="PF04542">
    <property type="entry name" value="Sigma70_r2"/>
    <property type="match status" value="1"/>
</dbReference>
<dbReference type="InterPro" id="IPR014327">
    <property type="entry name" value="RNA_pol_sigma70_bacteroid"/>
</dbReference>
<reference evidence="7 8" key="1">
    <citation type="submission" date="2019-02" db="EMBL/GenBank/DDBJ databases">
        <title>Genomic Encyclopedia of Type Strains, Phase IV (KMG-IV): sequencing the most valuable type-strain genomes for metagenomic binning, comparative biology and taxonomic classification.</title>
        <authorList>
            <person name="Goeker M."/>
        </authorList>
    </citation>
    <scope>NUCLEOTIDE SEQUENCE [LARGE SCALE GENOMIC DNA]</scope>
    <source>
        <strain evidence="7 8">DSM 18116</strain>
    </source>
</reference>
<dbReference type="AlphaFoldDB" id="A0A4Q7MQU1"/>
<dbReference type="GO" id="GO:0003677">
    <property type="term" value="F:DNA binding"/>
    <property type="evidence" value="ECO:0007669"/>
    <property type="project" value="InterPro"/>
</dbReference>
<dbReference type="SUPFAM" id="SSF88659">
    <property type="entry name" value="Sigma3 and sigma4 domains of RNA polymerase sigma factors"/>
    <property type="match status" value="1"/>
</dbReference>
<dbReference type="Gene3D" id="1.10.10.10">
    <property type="entry name" value="Winged helix-like DNA-binding domain superfamily/Winged helix DNA-binding domain"/>
    <property type="match status" value="1"/>
</dbReference>
<keyword evidence="4" id="KW-0804">Transcription</keyword>
<dbReference type="GO" id="GO:0016987">
    <property type="term" value="F:sigma factor activity"/>
    <property type="evidence" value="ECO:0007669"/>
    <property type="project" value="UniProtKB-KW"/>
</dbReference>
<evidence type="ECO:0000313" key="7">
    <source>
        <dbReference type="EMBL" id="RZS71102.1"/>
    </source>
</evidence>
<sequence>MSCLPQHYANLDDSQLFRLVKQDDIKAFEALYSRYWSDLIDAAYRRLQSREKAEDIIQDIFVSLYQKRHTLDITVSLEGYLYQSLRYKVLNMIRDELTRTACKKKIFFKEQCKNDSAEYCDAKELNNRIGRVLSSLPDKCREAFLLSREQNLSNKDISLGMNISVSTVEKHIGKALRILRNNLRDYSFNV</sequence>
<dbReference type="EMBL" id="SGXA01000002">
    <property type="protein sequence ID" value="RZS71102.1"/>
    <property type="molecule type" value="Genomic_DNA"/>
</dbReference>
<dbReference type="InterPro" id="IPR014284">
    <property type="entry name" value="RNA_pol_sigma-70_dom"/>
</dbReference>
<dbReference type="InterPro" id="IPR013324">
    <property type="entry name" value="RNA_pol_sigma_r3/r4-like"/>
</dbReference>
<name>A0A4Q7MQU1_9BACT</name>
<comment type="similarity">
    <text evidence="1">Belongs to the sigma-70 factor family. ECF subfamily.</text>
</comment>
<dbReference type="InterPro" id="IPR007627">
    <property type="entry name" value="RNA_pol_sigma70_r2"/>
</dbReference>
<evidence type="ECO:0000256" key="4">
    <source>
        <dbReference type="ARBA" id="ARBA00023163"/>
    </source>
</evidence>
<dbReference type="InterPro" id="IPR036388">
    <property type="entry name" value="WH-like_DNA-bd_sf"/>
</dbReference>
<dbReference type="InterPro" id="IPR013249">
    <property type="entry name" value="RNA_pol_sigma70_r4_t2"/>
</dbReference>
<dbReference type="RefSeq" id="WP_130541639.1">
    <property type="nucleotide sequence ID" value="NZ_CP042431.1"/>
</dbReference>
<dbReference type="Pfam" id="PF08281">
    <property type="entry name" value="Sigma70_r4_2"/>
    <property type="match status" value="1"/>
</dbReference>
<dbReference type="Gene3D" id="1.10.1740.10">
    <property type="match status" value="1"/>
</dbReference>
<evidence type="ECO:0000313" key="8">
    <source>
        <dbReference type="Proteomes" id="UP000293874"/>
    </source>
</evidence>
<evidence type="ECO:0000259" key="6">
    <source>
        <dbReference type="Pfam" id="PF08281"/>
    </source>
</evidence>
<keyword evidence="3" id="KW-0731">Sigma factor</keyword>
<dbReference type="NCBIfam" id="TIGR02985">
    <property type="entry name" value="Sig70_bacteroi1"/>
    <property type="match status" value="1"/>
</dbReference>
<dbReference type="GO" id="GO:0006352">
    <property type="term" value="P:DNA-templated transcription initiation"/>
    <property type="evidence" value="ECO:0007669"/>
    <property type="project" value="InterPro"/>
</dbReference>
<dbReference type="InterPro" id="IPR013325">
    <property type="entry name" value="RNA_pol_sigma_r2"/>
</dbReference>
<dbReference type="OrthoDB" id="764619at2"/>
<organism evidence="7 8">
    <name type="scientific">Pseudobacter ginsenosidimutans</name>
    <dbReference type="NCBI Taxonomy" id="661488"/>
    <lineage>
        <taxon>Bacteria</taxon>
        <taxon>Pseudomonadati</taxon>
        <taxon>Bacteroidota</taxon>
        <taxon>Chitinophagia</taxon>
        <taxon>Chitinophagales</taxon>
        <taxon>Chitinophagaceae</taxon>
        <taxon>Pseudobacter</taxon>
    </lineage>
</organism>
<comment type="caution">
    <text evidence="7">The sequence shown here is derived from an EMBL/GenBank/DDBJ whole genome shotgun (WGS) entry which is preliminary data.</text>
</comment>
<dbReference type="NCBIfam" id="TIGR02937">
    <property type="entry name" value="sigma70-ECF"/>
    <property type="match status" value="1"/>
</dbReference>
<feature type="domain" description="RNA polymerase sigma factor 70 region 4 type 2" evidence="6">
    <location>
        <begin position="128"/>
        <end position="177"/>
    </location>
</feature>
<evidence type="ECO:0000259" key="5">
    <source>
        <dbReference type="Pfam" id="PF04542"/>
    </source>
</evidence>
<dbReference type="PANTHER" id="PTHR43133">
    <property type="entry name" value="RNA POLYMERASE ECF-TYPE SIGMA FACTO"/>
    <property type="match status" value="1"/>
</dbReference>
<gene>
    <name evidence="7" type="ORF">EV199_3003</name>
</gene>
<evidence type="ECO:0000256" key="3">
    <source>
        <dbReference type="ARBA" id="ARBA00023082"/>
    </source>
</evidence>
<feature type="domain" description="RNA polymerase sigma-70 region 2" evidence="5">
    <location>
        <begin position="31"/>
        <end position="96"/>
    </location>
</feature>
<proteinExistence type="inferred from homology"/>
<keyword evidence="2" id="KW-0805">Transcription regulation</keyword>
<dbReference type="PANTHER" id="PTHR43133:SF46">
    <property type="entry name" value="RNA POLYMERASE SIGMA-70 FACTOR ECF SUBFAMILY"/>
    <property type="match status" value="1"/>
</dbReference>
<protein>
    <submittedName>
        <fullName evidence="7">RNA polymerase sigma-70 factor (ECF subfamily)</fullName>
    </submittedName>
</protein>
<keyword evidence="8" id="KW-1185">Reference proteome</keyword>
<dbReference type="InterPro" id="IPR039425">
    <property type="entry name" value="RNA_pol_sigma-70-like"/>
</dbReference>
<evidence type="ECO:0000256" key="2">
    <source>
        <dbReference type="ARBA" id="ARBA00023015"/>
    </source>
</evidence>
<dbReference type="Proteomes" id="UP000293874">
    <property type="component" value="Unassembled WGS sequence"/>
</dbReference>